<dbReference type="AlphaFoldDB" id="A0A6J4R4B2"/>
<protein>
    <submittedName>
        <fullName evidence="1">Uncharacterized protein</fullName>
    </submittedName>
</protein>
<name>A0A6J4R4B2_9ACTN</name>
<feature type="non-terminal residue" evidence="1">
    <location>
        <position position="44"/>
    </location>
</feature>
<reference evidence="1" key="1">
    <citation type="submission" date="2020-02" db="EMBL/GenBank/DDBJ databases">
        <authorList>
            <person name="Meier V. D."/>
        </authorList>
    </citation>
    <scope>NUCLEOTIDE SEQUENCE</scope>
    <source>
        <strain evidence="1">AVDCRST_MAG25</strain>
    </source>
</reference>
<feature type="non-terminal residue" evidence="1">
    <location>
        <position position="1"/>
    </location>
</feature>
<accession>A0A6J4R4B2</accession>
<dbReference type="EMBL" id="CADCVI010000074">
    <property type="protein sequence ID" value="CAA9463746.1"/>
    <property type="molecule type" value="Genomic_DNA"/>
</dbReference>
<evidence type="ECO:0000313" key="1">
    <source>
        <dbReference type="EMBL" id="CAA9463746.1"/>
    </source>
</evidence>
<sequence length="44" mass="4954">VRVHSVRVGDGAHDRPPARLLLVRPVAESRREAAVEEERPEVEL</sequence>
<gene>
    <name evidence="1" type="ORF">AVDCRST_MAG25-1228</name>
</gene>
<organism evidence="1">
    <name type="scientific">uncultured Rubrobacteraceae bacterium</name>
    <dbReference type="NCBI Taxonomy" id="349277"/>
    <lineage>
        <taxon>Bacteria</taxon>
        <taxon>Bacillati</taxon>
        <taxon>Actinomycetota</taxon>
        <taxon>Rubrobacteria</taxon>
        <taxon>Rubrobacterales</taxon>
        <taxon>Rubrobacteraceae</taxon>
        <taxon>environmental samples</taxon>
    </lineage>
</organism>
<proteinExistence type="predicted"/>